<accession>A0A0D0QTM6</accession>
<dbReference type="AlphaFoldDB" id="A0A0D0QTM6"/>
<dbReference type="STRING" id="1293.SH09_13295"/>
<dbReference type="RefSeq" id="WP_042740108.1">
    <property type="nucleotide sequence ID" value="NZ_BKAX01000016.1"/>
</dbReference>
<name>A0A0D0QTM6_STAGA</name>
<dbReference type="OrthoDB" id="5506143at2"/>
<evidence type="ECO:0000313" key="1">
    <source>
        <dbReference type="EMBL" id="GEQ06993.1"/>
    </source>
</evidence>
<evidence type="ECO:0000313" key="3">
    <source>
        <dbReference type="Proteomes" id="UP000255277"/>
    </source>
</evidence>
<gene>
    <name evidence="2" type="ORF">NCTC12195_03559</name>
    <name evidence="1" type="ORF">SGA02_28210</name>
</gene>
<protein>
    <submittedName>
        <fullName evidence="2">Dimeric dUTPase</fullName>
        <ecNumber evidence="2">3.6.1.23</ecNumber>
    </submittedName>
</protein>
<dbReference type="Gene3D" id="1.10.4010.10">
    <property type="entry name" value="Type II deoxyuridine triphosphatase"/>
    <property type="match status" value="1"/>
</dbReference>
<dbReference type="EMBL" id="UHDK01000001">
    <property type="protein sequence ID" value="SUM34051.1"/>
    <property type="molecule type" value="Genomic_DNA"/>
</dbReference>
<dbReference type="SUPFAM" id="SSF101386">
    <property type="entry name" value="all-alpha NTP pyrophosphatases"/>
    <property type="match status" value="1"/>
</dbReference>
<dbReference type="Pfam" id="PF08761">
    <property type="entry name" value="dUTPase_2"/>
    <property type="match status" value="1"/>
</dbReference>
<evidence type="ECO:0000313" key="2">
    <source>
        <dbReference type="EMBL" id="SUM34051.1"/>
    </source>
</evidence>
<organism evidence="2 3">
    <name type="scientific">Staphylococcus gallinarum</name>
    <dbReference type="NCBI Taxonomy" id="1293"/>
    <lineage>
        <taxon>Bacteria</taxon>
        <taxon>Bacillati</taxon>
        <taxon>Bacillota</taxon>
        <taxon>Bacilli</taxon>
        <taxon>Bacillales</taxon>
        <taxon>Staphylococcaceae</taxon>
        <taxon>Staphylococcus</taxon>
    </lineage>
</organism>
<dbReference type="Proteomes" id="UP000321057">
    <property type="component" value="Unassembled WGS sequence"/>
</dbReference>
<proteinExistence type="predicted"/>
<keyword evidence="2" id="KW-0378">Hydrolase</keyword>
<dbReference type="InterPro" id="IPR014871">
    <property type="entry name" value="dUTPase/dCTP_pyrophosphatase"/>
</dbReference>
<dbReference type="EC" id="3.6.1.23" evidence="2"/>
<evidence type="ECO:0000313" key="4">
    <source>
        <dbReference type="Proteomes" id="UP000321057"/>
    </source>
</evidence>
<sequence>MTNTITVDQLKELLQIQKDFDDRIPTKNSEDTHKAYVVEFFEWYNTIEPFKNWKQNKGKAREQQLDELSDMMAFALSDWLMEVNCEGIFVSNIPSESELHHVVGDILDMAKKRDSAIGFCEQENIEHKHTFDKYEIGDILHRLKYVSIKYVFQIAMEYYTLSELIQAYKKKMERNHARQDGTADTDKGYV</sequence>
<dbReference type="EMBL" id="BKAX01000016">
    <property type="protein sequence ID" value="GEQ06993.1"/>
    <property type="molecule type" value="Genomic_DNA"/>
</dbReference>
<reference evidence="1 4" key="2">
    <citation type="submission" date="2019-07" db="EMBL/GenBank/DDBJ databases">
        <title>Whole genome shotgun sequence of Staphylococcus gallinarum NBRC 109767.</title>
        <authorList>
            <person name="Hosoyama A."/>
            <person name="Uohara A."/>
            <person name="Ohji S."/>
            <person name="Ichikawa N."/>
        </authorList>
    </citation>
    <scope>NUCLEOTIDE SEQUENCE [LARGE SCALE GENOMIC DNA]</scope>
    <source>
        <strain evidence="1 4">NBRC 109767</strain>
    </source>
</reference>
<dbReference type="Proteomes" id="UP000255277">
    <property type="component" value="Unassembled WGS sequence"/>
</dbReference>
<dbReference type="CDD" id="cd11527">
    <property type="entry name" value="NTP-PPase_dUTPase"/>
    <property type="match status" value="1"/>
</dbReference>
<reference evidence="2 3" key="1">
    <citation type="submission" date="2018-06" db="EMBL/GenBank/DDBJ databases">
        <authorList>
            <consortium name="Pathogen Informatics"/>
            <person name="Doyle S."/>
        </authorList>
    </citation>
    <scope>NUCLEOTIDE SEQUENCE [LARGE SCALE GENOMIC DNA]</scope>
    <source>
        <strain evidence="2 3">NCTC12195</strain>
    </source>
</reference>
<dbReference type="GO" id="GO:0004170">
    <property type="term" value="F:dUTP diphosphatase activity"/>
    <property type="evidence" value="ECO:0007669"/>
    <property type="project" value="UniProtKB-EC"/>
</dbReference>
<keyword evidence="4" id="KW-1185">Reference proteome</keyword>